<organism evidence="1">
    <name type="scientific">marine sediment metagenome</name>
    <dbReference type="NCBI Taxonomy" id="412755"/>
    <lineage>
        <taxon>unclassified sequences</taxon>
        <taxon>metagenomes</taxon>
        <taxon>ecological metagenomes</taxon>
    </lineage>
</organism>
<dbReference type="AlphaFoldDB" id="A0A0F9EVD9"/>
<dbReference type="EMBL" id="LAZR01023555">
    <property type="protein sequence ID" value="KKL78118.1"/>
    <property type="molecule type" value="Genomic_DNA"/>
</dbReference>
<reference evidence="1" key="1">
    <citation type="journal article" date="2015" name="Nature">
        <title>Complex archaea that bridge the gap between prokaryotes and eukaryotes.</title>
        <authorList>
            <person name="Spang A."/>
            <person name="Saw J.H."/>
            <person name="Jorgensen S.L."/>
            <person name="Zaremba-Niedzwiedzka K."/>
            <person name="Martijn J."/>
            <person name="Lind A.E."/>
            <person name="van Eijk R."/>
            <person name="Schleper C."/>
            <person name="Guy L."/>
            <person name="Ettema T.J."/>
        </authorList>
    </citation>
    <scope>NUCLEOTIDE SEQUENCE</scope>
</reference>
<accession>A0A0F9EVD9</accession>
<protein>
    <submittedName>
        <fullName evidence="1">Uncharacterized protein</fullName>
    </submittedName>
</protein>
<proteinExistence type="predicted"/>
<evidence type="ECO:0000313" key="1">
    <source>
        <dbReference type="EMBL" id="KKL78118.1"/>
    </source>
</evidence>
<sequence length="87" mass="10222">MKEVEIWQVQEWNWECPECGHDNSFTMEPSDYKIMKCGLCDVMFKQKAASQQPDSVDGDAECNFFNECTLKNYVCNGKKCRLYHPRN</sequence>
<name>A0A0F9EVD9_9ZZZZ</name>
<comment type="caution">
    <text evidence="1">The sequence shown here is derived from an EMBL/GenBank/DDBJ whole genome shotgun (WGS) entry which is preliminary data.</text>
</comment>
<gene>
    <name evidence="1" type="ORF">LCGC14_2028020</name>
</gene>